<name>A8J139_CHLRE</name>
<dbReference type="PANTHER" id="PTHR12905:SF0">
    <property type="entry name" value="CALCINEURIN-LIKE PHOSPHOESTERASE DOMAIN-CONTAINING PROTEIN"/>
    <property type="match status" value="1"/>
</dbReference>
<evidence type="ECO:0000313" key="3">
    <source>
        <dbReference type="EMBL" id="PNW78729.1"/>
    </source>
</evidence>
<evidence type="ECO:0000259" key="2">
    <source>
        <dbReference type="Pfam" id="PF00149"/>
    </source>
</evidence>
<dbReference type="GO" id="GO:0016787">
    <property type="term" value="F:hydrolase activity"/>
    <property type="evidence" value="ECO:0007669"/>
    <property type="project" value="InterPro"/>
</dbReference>
<dbReference type="OrthoDB" id="630188at2759"/>
<evidence type="ECO:0000256" key="1">
    <source>
        <dbReference type="SAM" id="MobiDB-lite"/>
    </source>
</evidence>
<dbReference type="HOGENOM" id="CLU_1016890_0_0_1"/>
<dbReference type="OMA" id="GKAHWAR"/>
<dbReference type="InterPro" id="IPR051693">
    <property type="entry name" value="UPF0046_metallophosphoest"/>
</dbReference>
<organism evidence="3 4">
    <name type="scientific">Chlamydomonas reinhardtii</name>
    <name type="common">Chlamydomonas smithii</name>
    <dbReference type="NCBI Taxonomy" id="3055"/>
    <lineage>
        <taxon>Eukaryota</taxon>
        <taxon>Viridiplantae</taxon>
        <taxon>Chlorophyta</taxon>
        <taxon>core chlorophytes</taxon>
        <taxon>Chlorophyceae</taxon>
        <taxon>CS clade</taxon>
        <taxon>Chlamydomonadales</taxon>
        <taxon>Chlamydomonadaceae</taxon>
        <taxon>Chlamydomonas</taxon>
    </lineage>
</organism>
<dbReference type="InterPro" id="IPR004843">
    <property type="entry name" value="Calcineurin-like_PHP"/>
</dbReference>
<dbReference type="SUPFAM" id="SSF56300">
    <property type="entry name" value="Metallo-dependent phosphatases"/>
    <property type="match status" value="1"/>
</dbReference>
<dbReference type="PaxDb" id="3055-EDP02068"/>
<keyword evidence="4" id="KW-1185">Reference proteome</keyword>
<dbReference type="KEGG" id="cre:CHLRE_09g388171v5"/>
<dbReference type="eggNOG" id="KOG3947">
    <property type="taxonomic scope" value="Eukaryota"/>
</dbReference>
<dbReference type="GeneID" id="5720582"/>
<dbReference type="InParanoid" id="A8J139"/>
<feature type="region of interest" description="Disordered" evidence="1">
    <location>
        <begin position="241"/>
        <end position="262"/>
    </location>
</feature>
<dbReference type="InterPro" id="IPR029052">
    <property type="entry name" value="Metallo-depent_PP-like"/>
</dbReference>
<proteinExistence type="predicted"/>
<feature type="compositionally biased region" description="Low complexity" evidence="1">
    <location>
        <begin position="241"/>
        <end position="254"/>
    </location>
</feature>
<dbReference type="Gene3D" id="3.60.21.10">
    <property type="match status" value="1"/>
</dbReference>
<dbReference type="RefSeq" id="XP_001694916.1">
    <property type="nucleotide sequence ID" value="XM_001694864.2"/>
</dbReference>
<dbReference type="Proteomes" id="UP000006906">
    <property type="component" value="Chromosome 9"/>
</dbReference>
<dbReference type="Gramene" id="PNW78729">
    <property type="protein sequence ID" value="PNW78729"/>
    <property type="gene ID" value="CHLRE_09g388171v5"/>
</dbReference>
<reference evidence="3 4" key="1">
    <citation type="journal article" date="2007" name="Science">
        <title>The Chlamydomonas genome reveals the evolution of key animal and plant functions.</title>
        <authorList>
            <person name="Merchant S.S."/>
            <person name="Prochnik S.E."/>
            <person name="Vallon O."/>
            <person name="Harris E.H."/>
            <person name="Karpowicz S.J."/>
            <person name="Witman G.B."/>
            <person name="Terry A."/>
            <person name="Salamov A."/>
            <person name="Fritz-Laylin L.K."/>
            <person name="Marechal-Drouard L."/>
            <person name="Marshall W.F."/>
            <person name="Qu L.H."/>
            <person name="Nelson D.R."/>
            <person name="Sanderfoot A.A."/>
            <person name="Spalding M.H."/>
            <person name="Kapitonov V.V."/>
            <person name="Ren Q."/>
            <person name="Ferris P."/>
            <person name="Lindquist E."/>
            <person name="Shapiro H."/>
            <person name="Lucas S.M."/>
            <person name="Grimwood J."/>
            <person name="Schmutz J."/>
            <person name="Cardol P."/>
            <person name="Cerutti H."/>
            <person name="Chanfreau G."/>
            <person name="Chen C.L."/>
            <person name="Cognat V."/>
            <person name="Croft M.T."/>
            <person name="Dent R."/>
            <person name="Dutcher S."/>
            <person name="Fernandez E."/>
            <person name="Fukuzawa H."/>
            <person name="Gonzalez-Ballester D."/>
            <person name="Gonzalez-Halphen D."/>
            <person name="Hallmann A."/>
            <person name="Hanikenne M."/>
            <person name="Hippler M."/>
            <person name="Inwood W."/>
            <person name="Jabbari K."/>
            <person name="Kalanon M."/>
            <person name="Kuras R."/>
            <person name="Lefebvre P.A."/>
            <person name="Lemaire S.D."/>
            <person name="Lobanov A.V."/>
            <person name="Lohr M."/>
            <person name="Manuell A."/>
            <person name="Meier I."/>
            <person name="Mets L."/>
            <person name="Mittag M."/>
            <person name="Mittelmeier T."/>
            <person name="Moroney J.V."/>
            <person name="Moseley J."/>
            <person name="Napoli C."/>
            <person name="Nedelcu A.M."/>
            <person name="Niyogi K."/>
            <person name="Novoselov S.V."/>
            <person name="Paulsen I.T."/>
            <person name="Pazour G."/>
            <person name="Purton S."/>
            <person name="Ral J.P."/>
            <person name="Riano-Pachon D.M."/>
            <person name="Riekhof W."/>
            <person name="Rymarquis L."/>
            <person name="Schroda M."/>
            <person name="Stern D."/>
            <person name="Umen J."/>
            <person name="Willows R."/>
            <person name="Wilson N."/>
            <person name="Zimmer S.L."/>
            <person name="Allmer J."/>
            <person name="Balk J."/>
            <person name="Bisova K."/>
            <person name="Chen C.J."/>
            <person name="Elias M."/>
            <person name="Gendler K."/>
            <person name="Hauser C."/>
            <person name="Lamb M.R."/>
            <person name="Ledford H."/>
            <person name="Long J.C."/>
            <person name="Minagawa J."/>
            <person name="Page M.D."/>
            <person name="Pan J."/>
            <person name="Pootakham W."/>
            <person name="Roje S."/>
            <person name="Rose A."/>
            <person name="Stahlberg E."/>
            <person name="Terauchi A.M."/>
            <person name="Yang P."/>
            <person name="Ball S."/>
            <person name="Bowler C."/>
            <person name="Dieckmann C.L."/>
            <person name="Gladyshev V.N."/>
            <person name="Green P."/>
            <person name="Jorgensen R."/>
            <person name="Mayfield S."/>
            <person name="Mueller-Roeber B."/>
            <person name="Rajamani S."/>
            <person name="Sayre R.T."/>
            <person name="Brokstein P."/>
            <person name="Dubchak I."/>
            <person name="Goodstein D."/>
            <person name="Hornick L."/>
            <person name="Huang Y.W."/>
            <person name="Jhaveri J."/>
            <person name="Luo Y."/>
            <person name="Martinez D."/>
            <person name="Ngau W.C."/>
            <person name="Otillar B."/>
            <person name="Poliakov A."/>
            <person name="Porter A."/>
            <person name="Szajkowski L."/>
            <person name="Werner G."/>
            <person name="Zhou K."/>
            <person name="Grigoriev I.V."/>
            <person name="Rokhsar D.S."/>
            <person name="Grossman A.R."/>
        </authorList>
    </citation>
    <scope>NUCLEOTIDE SEQUENCE [LARGE SCALE GENOMIC DNA]</scope>
    <source>
        <strain evidence="4">CC-503</strain>
    </source>
</reference>
<dbReference type="PANTHER" id="PTHR12905">
    <property type="entry name" value="METALLOPHOSPHOESTERASE"/>
    <property type="match status" value="1"/>
</dbReference>
<dbReference type="AlphaFoldDB" id="A8J139"/>
<evidence type="ECO:0000313" key="4">
    <source>
        <dbReference type="Proteomes" id="UP000006906"/>
    </source>
</evidence>
<protein>
    <recommendedName>
        <fullName evidence="2">Calcineurin-like phosphoesterase domain-containing protein</fullName>
    </recommendedName>
</protein>
<feature type="domain" description="Calcineurin-like phosphoesterase" evidence="2">
    <location>
        <begin position="20"/>
        <end position="183"/>
    </location>
</feature>
<sequence length="274" mass="28880">MADNKPPITVVSVSDMHGLYLRHCIDVPQGDVLVIAGDIELRHKKRDVALLEGWLASLPHPHKVVGFGNMDRAAFEAGESLSIAGATVVVDKVVEVGGLRLLASPWSPEYAGVWQIESEAEGKAHWARLLPHDLELDVLVTHTPPAGYGDLTRGSHVGDKQLLAAVQALRRPPRLWVCGHIHEAVGEYRVPHPAAPEGILLVNAAAFYTSKHGWEAKAQPRAVALPQAQVVAQGDPARAAAAAASAKSPGSDSDAGGGSGGAGVWKAPRDCIVL</sequence>
<gene>
    <name evidence="3" type="ORF">CHLRE_09g388171v5</name>
</gene>
<dbReference type="Pfam" id="PF00149">
    <property type="entry name" value="Metallophos"/>
    <property type="match status" value="1"/>
</dbReference>
<accession>A8J139</accession>
<dbReference type="EMBL" id="CM008970">
    <property type="protein sequence ID" value="PNW78729.1"/>
    <property type="molecule type" value="Genomic_DNA"/>
</dbReference>